<dbReference type="InterPro" id="IPR038020">
    <property type="entry name" value="MbtH-like_sf"/>
</dbReference>
<keyword evidence="4" id="KW-1185">Reference proteome</keyword>
<comment type="caution">
    <text evidence="3">The sequence shown here is derived from an EMBL/GenBank/DDBJ whole genome shotgun (WGS) entry which is preliminary data.</text>
</comment>
<evidence type="ECO:0000259" key="2">
    <source>
        <dbReference type="SMART" id="SM00923"/>
    </source>
</evidence>
<dbReference type="SUPFAM" id="SSF160582">
    <property type="entry name" value="MbtH-like"/>
    <property type="match status" value="1"/>
</dbReference>
<dbReference type="RefSeq" id="WP_272103980.1">
    <property type="nucleotide sequence ID" value="NZ_JAQNDK010000007.1"/>
</dbReference>
<dbReference type="Gene3D" id="3.90.820.10">
    <property type="entry name" value="Structural Genomics, Unknown Function 30-nov-00 1gh9 Mol_id"/>
    <property type="match status" value="1"/>
</dbReference>
<reference evidence="3 4" key="1">
    <citation type="submission" date="2023-01" db="EMBL/GenBank/DDBJ databases">
        <title>Minimal conservation of predation-associated metabolite biosynthetic gene clusters underscores biosynthetic potential of Myxococcota including descriptions for ten novel species: Archangium lansinium sp. nov., Myxococcus landrumus sp. nov., Nannocystis bai.</title>
        <authorList>
            <person name="Ahearne A."/>
            <person name="Stevens C."/>
            <person name="Dowd S."/>
        </authorList>
    </citation>
    <scope>NUCLEOTIDE SEQUENCE [LARGE SCALE GENOMIC DNA]</scope>
    <source>
        <strain evidence="3 4">WIWO2</strain>
    </source>
</reference>
<dbReference type="SMART" id="SM00923">
    <property type="entry name" value="MbtH"/>
    <property type="match status" value="1"/>
</dbReference>
<evidence type="ECO:0000313" key="4">
    <source>
        <dbReference type="Proteomes" id="UP001217485"/>
    </source>
</evidence>
<dbReference type="InterPro" id="IPR005153">
    <property type="entry name" value="MbtH-like_dom"/>
</dbReference>
<evidence type="ECO:0000256" key="1">
    <source>
        <dbReference type="SAM" id="MobiDB-lite"/>
    </source>
</evidence>
<gene>
    <name evidence="3" type="ORF">POL72_48235</name>
</gene>
<dbReference type="EMBL" id="JAQNDK010000007">
    <property type="protein sequence ID" value="MDC0685590.1"/>
    <property type="molecule type" value="Genomic_DNA"/>
</dbReference>
<proteinExistence type="predicted"/>
<dbReference type="Proteomes" id="UP001217485">
    <property type="component" value="Unassembled WGS sequence"/>
</dbReference>
<feature type="region of interest" description="Disordered" evidence="1">
    <location>
        <begin position="1"/>
        <end position="43"/>
    </location>
</feature>
<name>A0ABT5CGN5_9BACT</name>
<organism evidence="3 4">
    <name type="scientific">Sorangium atrum</name>
    <dbReference type="NCBI Taxonomy" id="2995308"/>
    <lineage>
        <taxon>Bacteria</taxon>
        <taxon>Pseudomonadati</taxon>
        <taxon>Myxococcota</taxon>
        <taxon>Polyangia</taxon>
        <taxon>Polyangiales</taxon>
        <taxon>Polyangiaceae</taxon>
        <taxon>Sorangium</taxon>
    </lineage>
</organism>
<dbReference type="Pfam" id="PF03621">
    <property type="entry name" value="MbtH"/>
    <property type="match status" value="1"/>
</dbReference>
<evidence type="ECO:0000313" key="3">
    <source>
        <dbReference type="EMBL" id="MDC0685590.1"/>
    </source>
</evidence>
<feature type="domain" description="MbtH-like" evidence="2">
    <location>
        <begin position="36"/>
        <end position="87"/>
    </location>
</feature>
<feature type="compositionally biased region" description="Basic and acidic residues" evidence="1">
    <location>
        <begin position="31"/>
        <end position="42"/>
    </location>
</feature>
<accession>A0ABT5CGN5</accession>
<protein>
    <submittedName>
        <fullName evidence="3">MbtH family protein</fullName>
    </submittedName>
</protein>
<sequence>MTLRSALGDFGSTAPGSRLSCDPAAQSGRPAEGKMNQEERQDAATYRVVVDHEKQYTVCPVERAIPRGSREAGKQGSIMECLAYIEQAWERLRAPAEGCAPAEVARARAEWLS</sequence>